<organism evidence="3">
    <name type="scientific">Siphoviridae sp. ct8NQ14</name>
    <dbReference type="NCBI Taxonomy" id="2825363"/>
    <lineage>
        <taxon>Viruses</taxon>
        <taxon>Duplodnaviria</taxon>
        <taxon>Heunggongvirae</taxon>
        <taxon>Uroviricota</taxon>
        <taxon>Caudoviricetes</taxon>
    </lineage>
</organism>
<evidence type="ECO:0000259" key="2">
    <source>
        <dbReference type="Pfam" id="PF23343"/>
    </source>
</evidence>
<proteinExistence type="predicted"/>
<dbReference type="InterPro" id="IPR056906">
    <property type="entry name" value="ORF2/G2P_dom"/>
</dbReference>
<sequence>MSEDEKTYKYIIRLRTEKVKKNAGFRPVSSSIQRLNLGSGGEKMYIEKTVICGSVREVEKYHTSRYNQKGIRPKKKEKPTSEQMQKVNERNAIKRLRRLMNTNFGPGDYHTVLTYTKDQRPDPEGARKYLKKFLGDLRKEYRKREQVLKYIIVTEWEGKSIHHHILLNNISGTDKLIQKYWPYGRPHNTCLDDSGNYGDLAAYFVKETQKTFREADNPNRLRYSCSRNLKKPIVKVRIIRANTWREDPKPVKGYTLVKDSVKSGVSEVTGYGYQYYMLLRVDKEQEQKGKKQKNEKLQP</sequence>
<accession>A0A8S5PNN5</accession>
<name>A0A8S5PNN5_9CAUD</name>
<protein>
    <recommendedName>
        <fullName evidence="2">Replication-associated protein ORF2/G2P domain-containing protein</fullName>
    </recommendedName>
</protein>
<dbReference type="Pfam" id="PF23343">
    <property type="entry name" value="REP_ORF2-G2P"/>
    <property type="match status" value="1"/>
</dbReference>
<dbReference type="EMBL" id="BK015464">
    <property type="protein sequence ID" value="DAE08107.1"/>
    <property type="molecule type" value="Genomic_DNA"/>
</dbReference>
<feature type="domain" description="Replication-associated protein ORF2/G2P" evidence="2">
    <location>
        <begin position="113"/>
        <end position="207"/>
    </location>
</feature>
<feature type="region of interest" description="Disordered" evidence="1">
    <location>
        <begin position="64"/>
        <end position="88"/>
    </location>
</feature>
<evidence type="ECO:0000256" key="1">
    <source>
        <dbReference type="SAM" id="MobiDB-lite"/>
    </source>
</evidence>
<reference evidence="3" key="1">
    <citation type="journal article" date="2021" name="Proc. Natl. Acad. Sci. U.S.A.">
        <title>A Catalog of Tens of Thousands of Viruses from Human Metagenomes Reveals Hidden Associations with Chronic Diseases.</title>
        <authorList>
            <person name="Tisza M.J."/>
            <person name="Buck C.B."/>
        </authorList>
    </citation>
    <scope>NUCLEOTIDE SEQUENCE</scope>
    <source>
        <strain evidence="3">Ct8NQ14</strain>
    </source>
</reference>
<evidence type="ECO:0000313" key="3">
    <source>
        <dbReference type="EMBL" id="DAE08107.1"/>
    </source>
</evidence>